<reference evidence="1" key="1">
    <citation type="submission" date="2020-11" db="EMBL/GenBank/DDBJ databases">
        <title>Sequencing the genomes of 1000 actinobacteria strains.</title>
        <authorList>
            <person name="Klenk H.-P."/>
        </authorList>
    </citation>
    <scope>NUCLEOTIDE SEQUENCE</scope>
    <source>
        <strain evidence="1">DSM 45356</strain>
    </source>
</reference>
<keyword evidence="2" id="KW-1185">Reference proteome</keyword>
<organism evidence="1 2">
    <name type="scientific">Longispora fulva</name>
    <dbReference type="NCBI Taxonomy" id="619741"/>
    <lineage>
        <taxon>Bacteria</taxon>
        <taxon>Bacillati</taxon>
        <taxon>Actinomycetota</taxon>
        <taxon>Actinomycetes</taxon>
        <taxon>Micromonosporales</taxon>
        <taxon>Micromonosporaceae</taxon>
        <taxon>Longispora</taxon>
    </lineage>
</organism>
<protein>
    <submittedName>
        <fullName evidence="1">Uncharacterized protein</fullName>
    </submittedName>
</protein>
<dbReference type="RefSeq" id="WP_197007030.1">
    <property type="nucleotide sequence ID" value="NZ_BONS01000005.1"/>
</dbReference>
<name>A0A8J7KZ90_9ACTN</name>
<comment type="caution">
    <text evidence="1">The sequence shown here is derived from an EMBL/GenBank/DDBJ whole genome shotgun (WGS) entry which is preliminary data.</text>
</comment>
<dbReference type="EMBL" id="JADOUF010000001">
    <property type="protein sequence ID" value="MBG6140492.1"/>
    <property type="molecule type" value="Genomic_DNA"/>
</dbReference>
<evidence type="ECO:0000313" key="2">
    <source>
        <dbReference type="Proteomes" id="UP000622552"/>
    </source>
</evidence>
<gene>
    <name evidence="1" type="ORF">IW245_006686</name>
</gene>
<sequence>MLTVHRDDPEGATYSEVKCDLELTDDCHYTLEIDGEPGQTEEQVAAVAASEHGWVFNVRQHKWACPPCAARDQQRRRASTLASEAYPRAISDDVIEAAARAEK</sequence>
<evidence type="ECO:0000313" key="1">
    <source>
        <dbReference type="EMBL" id="MBG6140492.1"/>
    </source>
</evidence>
<accession>A0A8J7KZ90</accession>
<dbReference type="AlphaFoldDB" id="A0A8J7KZ90"/>
<proteinExistence type="predicted"/>
<dbReference type="Proteomes" id="UP000622552">
    <property type="component" value="Unassembled WGS sequence"/>
</dbReference>